<feature type="compositionally biased region" description="Basic and acidic residues" evidence="10">
    <location>
        <begin position="227"/>
        <end position="241"/>
    </location>
</feature>
<dbReference type="GO" id="GO:1990817">
    <property type="term" value="F:poly(A) RNA polymerase activity"/>
    <property type="evidence" value="ECO:0007669"/>
    <property type="project" value="UniProtKB-EC"/>
</dbReference>
<comment type="similarity">
    <text evidence="4">Belongs to the DNA polymerase type-B-like family.</text>
</comment>
<feature type="domain" description="Poly(A) RNA polymerase mitochondrial-like central palm" evidence="12">
    <location>
        <begin position="20"/>
        <end position="131"/>
    </location>
</feature>
<evidence type="ECO:0000259" key="11">
    <source>
        <dbReference type="Pfam" id="PF03828"/>
    </source>
</evidence>
<evidence type="ECO:0000313" key="14">
    <source>
        <dbReference type="Proteomes" id="UP000799440"/>
    </source>
</evidence>
<evidence type="ECO:0000256" key="7">
    <source>
        <dbReference type="ARBA" id="ARBA00022679"/>
    </source>
</evidence>
<gene>
    <name evidence="13" type="ORF">M011DRAFT_448106</name>
</gene>
<dbReference type="PANTHER" id="PTHR12271">
    <property type="entry name" value="POLY A POLYMERASE CID PAP -RELATED"/>
    <property type="match status" value="1"/>
</dbReference>
<dbReference type="Gene3D" id="1.10.1410.10">
    <property type="match status" value="1"/>
</dbReference>
<dbReference type="InterPro" id="IPR054708">
    <property type="entry name" value="MTPAP-like_central"/>
</dbReference>
<keyword evidence="14" id="KW-1185">Reference proteome</keyword>
<reference evidence="13" key="1">
    <citation type="journal article" date="2020" name="Stud. Mycol.">
        <title>101 Dothideomycetes genomes: a test case for predicting lifestyles and emergence of pathogens.</title>
        <authorList>
            <person name="Haridas S."/>
            <person name="Albert R."/>
            <person name="Binder M."/>
            <person name="Bloem J."/>
            <person name="Labutti K."/>
            <person name="Salamov A."/>
            <person name="Andreopoulos B."/>
            <person name="Baker S."/>
            <person name="Barry K."/>
            <person name="Bills G."/>
            <person name="Bluhm B."/>
            <person name="Cannon C."/>
            <person name="Castanera R."/>
            <person name="Culley D."/>
            <person name="Daum C."/>
            <person name="Ezra D."/>
            <person name="Gonzalez J."/>
            <person name="Henrissat B."/>
            <person name="Kuo A."/>
            <person name="Liang C."/>
            <person name="Lipzen A."/>
            <person name="Lutzoni F."/>
            <person name="Magnuson J."/>
            <person name="Mondo S."/>
            <person name="Nolan M."/>
            <person name="Ohm R."/>
            <person name="Pangilinan J."/>
            <person name="Park H.-J."/>
            <person name="Ramirez L."/>
            <person name="Alfaro M."/>
            <person name="Sun H."/>
            <person name="Tritt A."/>
            <person name="Yoshinaga Y."/>
            <person name="Zwiers L.-H."/>
            <person name="Turgeon B."/>
            <person name="Goodwin S."/>
            <person name="Spatafora J."/>
            <person name="Crous P."/>
            <person name="Grigoriev I."/>
        </authorList>
    </citation>
    <scope>NUCLEOTIDE SEQUENCE</scope>
    <source>
        <strain evidence="13">CBS 119925</strain>
    </source>
</reference>
<evidence type="ECO:0000256" key="2">
    <source>
        <dbReference type="ARBA" id="ARBA00001946"/>
    </source>
</evidence>
<comment type="cofactor">
    <cofactor evidence="1">
        <name>Mn(2+)</name>
        <dbReference type="ChEBI" id="CHEBI:29035"/>
    </cofactor>
</comment>
<dbReference type="PANTHER" id="PTHR12271:SF40">
    <property type="entry name" value="POLY(A) RNA POLYMERASE GLD2"/>
    <property type="match status" value="1"/>
</dbReference>
<evidence type="ECO:0000256" key="5">
    <source>
        <dbReference type="ARBA" id="ARBA00012388"/>
    </source>
</evidence>
<dbReference type="GO" id="GO:0010605">
    <property type="term" value="P:negative regulation of macromolecule metabolic process"/>
    <property type="evidence" value="ECO:0007669"/>
    <property type="project" value="UniProtKB-ARBA"/>
</dbReference>
<dbReference type="AlphaFoldDB" id="A0A6A6V538"/>
<dbReference type="GO" id="GO:0050265">
    <property type="term" value="F:RNA uridylyltransferase activity"/>
    <property type="evidence" value="ECO:0007669"/>
    <property type="project" value="TreeGrafter"/>
</dbReference>
<evidence type="ECO:0000256" key="1">
    <source>
        <dbReference type="ARBA" id="ARBA00001936"/>
    </source>
</evidence>
<evidence type="ECO:0000256" key="6">
    <source>
        <dbReference type="ARBA" id="ARBA00022490"/>
    </source>
</evidence>
<sequence length="525" mass="58531">MRNWNLQADYLDSVAHAEVGKVQIHPSEVQEKEEFRVHLERIIQDAIAQEGPNDLVTVKLVGFGSLASGFATRGSDMDLVLVPVWKDPINMSNANVSKELPRLIEKALLNSNMGARLLTRTRVPILKICQHPSPELYQALSDERGKWDELPEEEKWDKPATSADAKLPIDPPGLNGTTVDDQNNPIHSDHEPSATAADPKTLSAAVPVSGKLPSEQQADPSGAADPKASENKPAEVEDKTPQENAPKSRPKTWLRVKARGPLDFPSSGVGIQCDINFANALGIQNTHLLRCYSLCDKRVQPMVLFVKAWAKRRKINNSYSGTLSSYGWTLMVLHYLVNIAFPPVCPNLQLPWRPSSHVDKLEGLFEARHIDGWEVRFWDNADEILAAGQAGQLTRNNWSVGRLLEGFFKYYAAPAHWDLPGGHKPFHWMQEVISLRTPQGILRKQEKGWTGAKNTQVAGNEVRQRYLLAIEDPFELSHNVGRTVTYNGLTAIRDEFRRAHAILGFVKKGQDPGMGLFDEVIEPSE</sequence>
<feature type="domain" description="Poly(A) RNA polymerase mitochondrial-like central palm" evidence="12">
    <location>
        <begin position="267"/>
        <end position="293"/>
    </location>
</feature>
<dbReference type="Proteomes" id="UP000799440">
    <property type="component" value="Unassembled WGS sequence"/>
</dbReference>
<keyword evidence="9" id="KW-0460">Magnesium</keyword>
<dbReference type="GO" id="GO:0031123">
    <property type="term" value="P:RNA 3'-end processing"/>
    <property type="evidence" value="ECO:0007669"/>
    <property type="project" value="TreeGrafter"/>
</dbReference>
<feature type="region of interest" description="Disordered" evidence="10">
    <location>
        <begin position="211"/>
        <end position="253"/>
    </location>
</feature>
<dbReference type="GO" id="GO:0005737">
    <property type="term" value="C:cytoplasm"/>
    <property type="evidence" value="ECO:0007669"/>
    <property type="project" value="UniProtKB-SubCell"/>
</dbReference>
<dbReference type="Pfam" id="PF03828">
    <property type="entry name" value="PAP_assoc"/>
    <property type="match status" value="1"/>
</dbReference>
<evidence type="ECO:0000256" key="4">
    <source>
        <dbReference type="ARBA" id="ARBA00008593"/>
    </source>
</evidence>
<comment type="subcellular location">
    <subcellularLocation>
        <location evidence="3">Cytoplasm</location>
    </subcellularLocation>
</comment>
<dbReference type="InterPro" id="IPR002058">
    <property type="entry name" value="PAP_assoc"/>
</dbReference>
<proteinExistence type="inferred from homology"/>
<dbReference type="Gene3D" id="3.30.460.10">
    <property type="entry name" value="Beta Polymerase, domain 2"/>
    <property type="match status" value="1"/>
</dbReference>
<feature type="compositionally biased region" description="Basic and acidic residues" evidence="10">
    <location>
        <begin position="148"/>
        <end position="158"/>
    </location>
</feature>
<dbReference type="InterPro" id="IPR043519">
    <property type="entry name" value="NT_sf"/>
</dbReference>
<keyword evidence="6" id="KW-0963">Cytoplasm</keyword>
<evidence type="ECO:0000259" key="12">
    <source>
        <dbReference type="Pfam" id="PF22600"/>
    </source>
</evidence>
<dbReference type="OrthoDB" id="407432at2759"/>
<dbReference type="SUPFAM" id="SSF81631">
    <property type="entry name" value="PAP/OAS1 substrate-binding domain"/>
    <property type="match status" value="1"/>
</dbReference>
<name>A0A6A6V538_9PLEO</name>
<feature type="compositionally biased region" description="Polar residues" evidence="10">
    <location>
        <begin position="175"/>
        <end position="186"/>
    </location>
</feature>
<comment type="cofactor">
    <cofactor evidence="2">
        <name>Mg(2+)</name>
        <dbReference type="ChEBI" id="CHEBI:18420"/>
    </cofactor>
</comment>
<evidence type="ECO:0000256" key="3">
    <source>
        <dbReference type="ARBA" id="ARBA00004496"/>
    </source>
</evidence>
<protein>
    <recommendedName>
        <fullName evidence="5">polynucleotide adenylyltransferase</fullName>
        <ecNumber evidence="5">2.7.7.19</ecNumber>
    </recommendedName>
</protein>
<dbReference type="EC" id="2.7.7.19" evidence="5"/>
<dbReference type="GO" id="GO:0046872">
    <property type="term" value="F:metal ion binding"/>
    <property type="evidence" value="ECO:0007669"/>
    <property type="project" value="UniProtKB-KW"/>
</dbReference>
<feature type="region of interest" description="Disordered" evidence="10">
    <location>
        <begin position="148"/>
        <end position="199"/>
    </location>
</feature>
<feature type="domain" description="PAP-associated" evidence="11">
    <location>
        <begin position="399"/>
        <end position="478"/>
    </location>
</feature>
<accession>A0A6A6V538</accession>
<organism evidence="13 14">
    <name type="scientific">Sporormia fimetaria CBS 119925</name>
    <dbReference type="NCBI Taxonomy" id="1340428"/>
    <lineage>
        <taxon>Eukaryota</taxon>
        <taxon>Fungi</taxon>
        <taxon>Dikarya</taxon>
        <taxon>Ascomycota</taxon>
        <taxon>Pezizomycotina</taxon>
        <taxon>Dothideomycetes</taxon>
        <taxon>Pleosporomycetidae</taxon>
        <taxon>Pleosporales</taxon>
        <taxon>Sporormiaceae</taxon>
        <taxon>Sporormia</taxon>
    </lineage>
</organism>
<evidence type="ECO:0000256" key="10">
    <source>
        <dbReference type="SAM" id="MobiDB-lite"/>
    </source>
</evidence>
<evidence type="ECO:0000313" key="13">
    <source>
        <dbReference type="EMBL" id="KAF2745183.1"/>
    </source>
</evidence>
<dbReference type="Pfam" id="PF22600">
    <property type="entry name" value="MTPAP-like_central"/>
    <property type="match status" value="2"/>
</dbReference>
<dbReference type="EMBL" id="MU006584">
    <property type="protein sequence ID" value="KAF2745183.1"/>
    <property type="molecule type" value="Genomic_DNA"/>
</dbReference>
<evidence type="ECO:0000256" key="8">
    <source>
        <dbReference type="ARBA" id="ARBA00022723"/>
    </source>
</evidence>
<dbReference type="SUPFAM" id="SSF81301">
    <property type="entry name" value="Nucleotidyltransferase"/>
    <property type="match status" value="1"/>
</dbReference>
<keyword evidence="8" id="KW-0479">Metal-binding</keyword>
<evidence type="ECO:0000256" key="9">
    <source>
        <dbReference type="ARBA" id="ARBA00022842"/>
    </source>
</evidence>
<keyword evidence="7" id="KW-0808">Transferase</keyword>